<keyword evidence="10" id="KW-1185">Reference proteome</keyword>
<evidence type="ECO:0000256" key="3">
    <source>
        <dbReference type="ARBA" id="ARBA00022692"/>
    </source>
</evidence>
<feature type="transmembrane region" description="Helical" evidence="7">
    <location>
        <begin position="102"/>
        <end position="124"/>
    </location>
</feature>
<dbReference type="PANTHER" id="PTHR43652:SF2">
    <property type="entry name" value="BASIC AMINO ACID ANTIPORTER YFCC-RELATED"/>
    <property type="match status" value="1"/>
</dbReference>
<feature type="domain" description="Citrate transporter-like" evidence="8">
    <location>
        <begin position="7"/>
        <end position="331"/>
    </location>
</feature>
<keyword evidence="4" id="KW-0677">Repeat</keyword>
<accession>A0ABD5RUL2</accession>
<feature type="transmembrane region" description="Helical" evidence="7">
    <location>
        <begin position="313"/>
        <end position="334"/>
    </location>
</feature>
<protein>
    <submittedName>
        <fullName evidence="9">SLC13 family permease</fullName>
    </submittedName>
</protein>
<name>A0ABD5RUL2_9EURY</name>
<feature type="transmembrane region" description="Helical" evidence="7">
    <location>
        <begin position="281"/>
        <end position="301"/>
    </location>
</feature>
<evidence type="ECO:0000313" key="9">
    <source>
        <dbReference type="EMBL" id="MFC6722980.1"/>
    </source>
</evidence>
<dbReference type="EMBL" id="JBHSWU010000002">
    <property type="protein sequence ID" value="MFC6722980.1"/>
    <property type="molecule type" value="Genomic_DNA"/>
</dbReference>
<dbReference type="AlphaFoldDB" id="A0ABD5RUL2"/>
<sequence length="389" mass="41194">MTSVSGSSPATWLIAFGLVMEEATRRSGLAEWAGQWIVDRVTRDAPAADSVRPYRHLLVGLSVAGLLLVLVIPVGIVRVLLLAPIVLEVGKRFNSRRVQHGLFFGPILVTYLGSSSVLTGGSPNVVILGIFESVTGASIAWSEWFVLMFPVMGIGRLLVIVGVVYALYRPTPDLELDGATAATQAMGRSERRMIAFLLAGVAVWVTDVVHGLHPVYGAMFVAVLAFLPGVGVADFEETIGDINFSILFFIAAVLAIGEGLTRTNVADALAEQFLTVVPTDASLFIVLGLVFALTVLLMFVVSGLAAASIVTPVILAFAADAGIPFLPVVLIEVVALSMPFFPYQSAVLVVILAYEIVDVGELIRVVSLTTLATILLLVPVQLSLLAVTA</sequence>
<keyword evidence="2" id="KW-0813">Transport</keyword>
<evidence type="ECO:0000259" key="8">
    <source>
        <dbReference type="Pfam" id="PF03600"/>
    </source>
</evidence>
<keyword evidence="3 7" id="KW-0812">Transmembrane</keyword>
<feature type="transmembrane region" description="Helical" evidence="7">
    <location>
        <begin position="242"/>
        <end position="261"/>
    </location>
</feature>
<comment type="caution">
    <text evidence="9">The sequence shown here is derived from an EMBL/GenBank/DDBJ whole genome shotgun (WGS) entry which is preliminary data.</text>
</comment>
<organism evidence="9 10">
    <name type="scientific">Halobium palmae</name>
    <dbReference type="NCBI Taxonomy" id="1776492"/>
    <lineage>
        <taxon>Archaea</taxon>
        <taxon>Methanobacteriati</taxon>
        <taxon>Methanobacteriota</taxon>
        <taxon>Stenosarchaea group</taxon>
        <taxon>Halobacteria</taxon>
        <taxon>Halobacteriales</taxon>
        <taxon>Haloferacaceae</taxon>
        <taxon>Halobium</taxon>
    </lineage>
</organism>
<feature type="transmembrane region" description="Helical" evidence="7">
    <location>
        <begin position="57"/>
        <end position="81"/>
    </location>
</feature>
<evidence type="ECO:0000313" key="10">
    <source>
        <dbReference type="Proteomes" id="UP001596328"/>
    </source>
</evidence>
<reference evidence="9 10" key="1">
    <citation type="journal article" date="2019" name="Int. J. Syst. Evol. Microbiol.">
        <title>The Global Catalogue of Microorganisms (GCM) 10K type strain sequencing project: providing services to taxonomists for standard genome sequencing and annotation.</title>
        <authorList>
            <consortium name="The Broad Institute Genomics Platform"/>
            <consortium name="The Broad Institute Genome Sequencing Center for Infectious Disease"/>
            <person name="Wu L."/>
            <person name="Ma J."/>
        </authorList>
    </citation>
    <scope>NUCLEOTIDE SEQUENCE [LARGE SCALE GENOMIC DNA]</scope>
    <source>
        <strain evidence="9 10">NBRC 111368</strain>
    </source>
</reference>
<feature type="transmembrane region" description="Helical" evidence="7">
    <location>
        <begin position="193"/>
        <end position="209"/>
    </location>
</feature>
<evidence type="ECO:0000256" key="6">
    <source>
        <dbReference type="ARBA" id="ARBA00023136"/>
    </source>
</evidence>
<dbReference type="Pfam" id="PF03600">
    <property type="entry name" value="CitMHS"/>
    <property type="match status" value="1"/>
</dbReference>
<feature type="transmembrane region" description="Helical" evidence="7">
    <location>
        <begin position="144"/>
        <end position="168"/>
    </location>
</feature>
<dbReference type="PANTHER" id="PTHR43652">
    <property type="entry name" value="BASIC AMINO ACID ANTIPORTER YFCC-RELATED"/>
    <property type="match status" value="1"/>
</dbReference>
<feature type="transmembrane region" description="Helical" evidence="7">
    <location>
        <begin position="340"/>
        <end position="357"/>
    </location>
</feature>
<evidence type="ECO:0000256" key="2">
    <source>
        <dbReference type="ARBA" id="ARBA00022448"/>
    </source>
</evidence>
<keyword evidence="6 7" id="KW-0472">Membrane</keyword>
<dbReference type="InterPro" id="IPR004680">
    <property type="entry name" value="Cit_transptr-like_dom"/>
</dbReference>
<evidence type="ECO:0000256" key="7">
    <source>
        <dbReference type="SAM" id="Phobius"/>
    </source>
</evidence>
<proteinExistence type="predicted"/>
<dbReference type="InterPro" id="IPR051679">
    <property type="entry name" value="DASS-Related_Transporters"/>
</dbReference>
<keyword evidence="5 7" id="KW-1133">Transmembrane helix</keyword>
<evidence type="ECO:0000256" key="4">
    <source>
        <dbReference type="ARBA" id="ARBA00022737"/>
    </source>
</evidence>
<feature type="transmembrane region" description="Helical" evidence="7">
    <location>
        <begin position="215"/>
        <end position="235"/>
    </location>
</feature>
<comment type="subcellular location">
    <subcellularLocation>
        <location evidence="1">Membrane</location>
        <topology evidence="1">Multi-pass membrane protein</topology>
    </subcellularLocation>
</comment>
<evidence type="ECO:0000256" key="1">
    <source>
        <dbReference type="ARBA" id="ARBA00004141"/>
    </source>
</evidence>
<dbReference type="GO" id="GO:0016020">
    <property type="term" value="C:membrane"/>
    <property type="evidence" value="ECO:0007669"/>
    <property type="project" value="UniProtKB-SubCell"/>
</dbReference>
<dbReference type="Proteomes" id="UP001596328">
    <property type="component" value="Unassembled WGS sequence"/>
</dbReference>
<feature type="transmembrane region" description="Helical" evidence="7">
    <location>
        <begin position="364"/>
        <end position="387"/>
    </location>
</feature>
<evidence type="ECO:0000256" key="5">
    <source>
        <dbReference type="ARBA" id="ARBA00022989"/>
    </source>
</evidence>
<gene>
    <name evidence="9" type="ORF">ACFQE1_00920</name>
</gene>